<protein>
    <recommendedName>
        <fullName evidence="2">GP-PDE domain-containing protein</fullName>
    </recommendedName>
</protein>
<organism evidence="3 4">
    <name type="scientific">Enterospora canceri</name>
    <dbReference type="NCBI Taxonomy" id="1081671"/>
    <lineage>
        <taxon>Eukaryota</taxon>
        <taxon>Fungi</taxon>
        <taxon>Fungi incertae sedis</taxon>
        <taxon>Microsporidia</taxon>
        <taxon>Enterocytozoonidae</taxon>
        <taxon>Enterospora</taxon>
    </lineage>
</organism>
<dbReference type="SUPFAM" id="SSF51695">
    <property type="entry name" value="PLC-like phosphodiesterases"/>
    <property type="match status" value="1"/>
</dbReference>
<proteinExistence type="predicted"/>
<dbReference type="GO" id="GO:0046475">
    <property type="term" value="P:glycerophospholipid catabolic process"/>
    <property type="evidence" value="ECO:0007669"/>
    <property type="project" value="TreeGrafter"/>
</dbReference>
<dbReference type="InterPro" id="IPR017946">
    <property type="entry name" value="PLC-like_Pdiesterase_TIM-brl"/>
</dbReference>
<gene>
    <name evidence="3" type="ORF">ECANGB1_954</name>
</gene>
<dbReference type="VEuPathDB" id="MicrosporidiaDB:ECANGB1_954"/>
<evidence type="ECO:0000259" key="2">
    <source>
        <dbReference type="Pfam" id="PF03009"/>
    </source>
</evidence>
<dbReference type="InterPro" id="IPR030395">
    <property type="entry name" value="GP_PDE_dom"/>
</dbReference>
<dbReference type="OrthoDB" id="1058301at2759"/>
<name>A0A1Y1S722_9MICR</name>
<reference evidence="3 4" key="1">
    <citation type="journal article" date="2017" name="Environ. Microbiol.">
        <title>Decay of the glycolytic pathway and adaptation to intranuclear parasitism within Enterocytozoonidae microsporidia.</title>
        <authorList>
            <person name="Wiredu Boakye D."/>
            <person name="Jaroenlak P."/>
            <person name="Prachumwat A."/>
            <person name="Williams T.A."/>
            <person name="Bateman K.S."/>
            <person name="Itsathitphaisarn O."/>
            <person name="Sritunyalucksana K."/>
            <person name="Paszkiewicz K.H."/>
            <person name="Moore K.A."/>
            <person name="Stentiford G.D."/>
            <person name="Williams B.A."/>
        </authorList>
    </citation>
    <scope>NUCLEOTIDE SEQUENCE [LARGE SCALE GENOMIC DNA]</scope>
    <source>
        <strain evidence="3 4">GB1</strain>
    </source>
</reference>
<comment type="caution">
    <text evidence="3">The sequence shown here is derived from an EMBL/GenBank/DDBJ whole genome shotgun (WGS) entry which is preliminary data.</text>
</comment>
<sequence length="226" mass="25977">MMKNTVVSGRRKVLIGHRGAGSDEYHGFKKQLKENTVSSFNSVIKYQVDAVEFDIHFYPKEDALVVSHDQVAFSSALLTLQDVFDQTNQLIQFIQFNIELKENESFSMDENRRFVEKVLSVASNYTRNCIFSSFDHNLVDLLISSGATAYFIFDSLTDFNNYALKYNKIVFDCKLFDQLKEKLTHFESVFLYGNDTNVSERAFEYFKVVDGLIVDDVDALQSVINT</sequence>
<dbReference type="EMBL" id="LWDP01000027">
    <property type="protein sequence ID" value="ORD94245.1"/>
    <property type="molecule type" value="Genomic_DNA"/>
</dbReference>
<dbReference type="Gene3D" id="3.20.20.190">
    <property type="entry name" value="Phosphatidylinositol (PI) phosphodiesterase"/>
    <property type="match status" value="2"/>
</dbReference>
<dbReference type="AlphaFoldDB" id="A0A1Y1S722"/>
<evidence type="ECO:0000313" key="3">
    <source>
        <dbReference type="EMBL" id="ORD94245.1"/>
    </source>
</evidence>
<feature type="domain" description="GP-PDE" evidence="2">
    <location>
        <begin position="27"/>
        <end position="112"/>
    </location>
</feature>
<dbReference type="CDD" id="cd08556">
    <property type="entry name" value="GDPD"/>
    <property type="match status" value="1"/>
</dbReference>
<dbReference type="PANTHER" id="PTHR22958">
    <property type="entry name" value="GLYCEROPHOSPHORYL DIESTER PHOSPHODIESTERASE"/>
    <property type="match status" value="1"/>
</dbReference>
<keyword evidence="4" id="KW-1185">Reference proteome</keyword>
<evidence type="ECO:0000313" key="4">
    <source>
        <dbReference type="Proteomes" id="UP000192639"/>
    </source>
</evidence>
<dbReference type="GO" id="GO:0047389">
    <property type="term" value="F:glycerophosphocholine phosphodiesterase activity"/>
    <property type="evidence" value="ECO:0007669"/>
    <property type="project" value="TreeGrafter"/>
</dbReference>
<dbReference type="InterPro" id="IPR051578">
    <property type="entry name" value="GDPD"/>
</dbReference>
<dbReference type="PANTHER" id="PTHR22958:SF1">
    <property type="entry name" value="GLYCEROPHOSPHOCHOLINE PHOSPHODIESTERASE GPCPD1"/>
    <property type="match status" value="1"/>
</dbReference>
<keyword evidence="1" id="KW-0378">Hydrolase</keyword>
<dbReference type="Proteomes" id="UP000192639">
    <property type="component" value="Unassembled WGS sequence"/>
</dbReference>
<accession>A0A1Y1S722</accession>
<evidence type="ECO:0000256" key="1">
    <source>
        <dbReference type="ARBA" id="ARBA00022801"/>
    </source>
</evidence>
<dbReference type="Pfam" id="PF03009">
    <property type="entry name" value="GDPD"/>
    <property type="match status" value="1"/>
</dbReference>